<keyword evidence="2" id="KW-1185">Reference proteome</keyword>
<protein>
    <submittedName>
        <fullName evidence="1">Uncharacterized protein</fullName>
    </submittedName>
</protein>
<sequence>MNKRGSLQTSCKKRDKDDHYLVNYSKLGFKQLDFVVAFSKKKDWFYVMSQPNRCWTDEHVGVILYYLRNKSKQLNHSEYDIPLLIGSIYPLDCLSTSQMRFMSL</sequence>
<evidence type="ECO:0000313" key="1">
    <source>
        <dbReference type="EMBL" id="KAG5631125.1"/>
    </source>
</evidence>
<dbReference type="AlphaFoldDB" id="A0A9J6B2Z3"/>
<evidence type="ECO:0000313" key="2">
    <source>
        <dbReference type="Proteomes" id="UP000824120"/>
    </source>
</evidence>
<name>A0A9J6B2Z3_SOLCO</name>
<proteinExistence type="predicted"/>
<dbReference type="EMBL" id="JACXVP010000001">
    <property type="protein sequence ID" value="KAG5631125.1"/>
    <property type="molecule type" value="Genomic_DNA"/>
</dbReference>
<comment type="caution">
    <text evidence="1">The sequence shown here is derived from an EMBL/GenBank/DDBJ whole genome shotgun (WGS) entry which is preliminary data.</text>
</comment>
<organism evidence="1 2">
    <name type="scientific">Solanum commersonii</name>
    <name type="common">Commerson's wild potato</name>
    <name type="synonym">Commerson's nightshade</name>
    <dbReference type="NCBI Taxonomy" id="4109"/>
    <lineage>
        <taxon>Eukaryota</taxon>
        <taxon>Viridiplantae</taxon>
        <taxon>Streptophyta</taxon>
        <taxon>Embryophyta</taxon>
        <taxon>Tracheophyta</taxon>
        <taxon>Spermatophyta</taxon>
        <taxon>Magnoliopsida</taxon>
        <taxon>eudicotyledons</taxon>
        <taxon>Gunneridae</taxon>
        <taxon>Pentapetalae</taxon>
        <taxon>asterids</taxon>
        <taxon>lamiids</taxon>
        <taxon>Solanales</taxon>
        <taxon>Solanaceae</taxon>
        <taxon>Solanoideae</taxon>
        <taxon>Solaneae</taxon>
        <taxon>Solanum</taxon>
    </lineage>
</organism>
<dbReference type="OrthoDB" id="1304672at2759"/>
<dbReference type="Proteomes" id="UP000824120">
    <property type="component" value="Chromosome 1"/>
</dbReference>
<gene>
    <name evidence="1" type="ORF">H5410_002842</name>
</gene>
<reference evidence="1 2" key="1">
    <citation type="submission" date="2020-09" db="EMBL/GenBank/DDBJ databases">
        <title>De no assembly of potato wild relative species, Solanum commersonii.</title>
        <authorList>
            <person name="Cho K."/>
        </authorList>
    </citation>
    <scope>NUCLEOTIDE SEQUENCE [LARGE SCALE GENOMIC DNA]</scope>
    <source>
        <strain evidence="1">LZ3.2</strain>
        <tissue evidence="1">Leaf</tissue>
    </source>
</reference>
<accession>A0A9J6B2Z3</accession>